<reference evidence="4" key="1">
    <citation type="submission" date="2019-03" db="EMBL/GenBank/DDBJ databases">
        <title>Snf2 controls pulcherriminic acid biosynthesis and connects pigmentation and antifungal activity of the yeast Metschnikowia pulcherrima.</title>
        <authorList>
            <person name="Gore-Lloyd D."/>
            <person name="Sumann I."/>
            <person name="Brachmann A.O."/>
            <person name="Schneeberger K."/>
            <person name="Ortiz-Merino R.A."/>
            <person name="Moreno-Beltran M."/>
            <person name="Schlaefli M."/>
            <person name="Kirner P."/>
            <person name="Santos Kron A."/>
            <person name="Wolfe K.H."/>
            <person name="Piel J."/>
            <person name="Ahrens C.H."/>
            <person name="Henk D."/>
            <person name="Freimoser F.M."/>
        </authorList>
    </citation>
    <scope>NUCLEOTIDE SEQUENCE [LARGE SCALE GENOMIC DNA]</scope>
    <source>
        <strain evidence="4">APC 1.2</strain>
    </source>
</reference>
<evidence type="ECO:0000313" key="3">
    <source>
        <dbReference type="EMBL" id="QBM87758.1"/>
    </source>
</evidence>
<dbReference type="PROSITE" id="PS51411">
    <property type="entry name" value="PSP1_C"/>
    <property type="match status" value="1"/>
</dbReference>
<keyword evidence="4" id="KW-1185">Reference proteome</keyword>
<dbReference type="GO" id="GO:0005737">
    <property type="term" value="C:cytoplasm"/>
    <property type="evidence" value="ECO:0007669"/>
    <property type="project" value="TreeGrafter"/>
</dbReference>
<protein>
    <submittedName>
        <fullName evidence="3">PSP1 C-terminal conserved region</fullName>
    </submittedName>
</protein>
<evidence type="ECO:0000256" key="1">
    <source>
        <dbReference type="SAM" id="MobiDB-lite"/>
    </source>
</evidence>
<dbReference type="InterPro" id="IPR007557">
    <property type="entry name" value="PSP1_C"/>
</dbReference>
<evidence type="ECO:0000313" key="4">
    <source>
        <dbReference type="Proteomes" id="UP000292447"/>
    </source>
</evidence>
<dbReference type="PANTHER" id="PTHR43830:SF3">
    <property type="entry name" value="PROTEIN PSP1"/>
    <property type="match status" value="1"/>
</dbReference>
<organism evidence="3 4">
    <name type="scientific">Metschnikowia aff. pulcherrima</name>
    <dbReference type="NCBI Taxonomy" id="2163413"/>
    <lineage>
        <taxon>Eukaryota</taxon>
        <taxon>Fungi</taxon>
        <taxon>Dikarya</taxon>
        <taxon>Ascomycota</taxon>
        <taxon>Saccharomycotina</taxon>
        <taxon>Pichiomycetes</taxon>
        <taxon>Metschnikowiaceae</taxon>
        <taxon>Metschnikowia</taxon>
    </lineage>
</organism>
<feature type="domain" description="PSP1 C-terminal" evidence="2">
    <location>
        <begin position="460"/>
        <end position="565"/>
    </location>
</feature>
<dbReference type="Pfam" id="PF04468">
    <property type="entry name" value="PSP1"/>
    <property type="match status" value="1"/>
</dbReference>
<proteinExistence type="predicted"/>
<evidence type="ECO:0000259" key="2">
    <source>
        <dbReference type="PROSITE" id="PS51411"/>
    </source>
</evidence>
<dbReference type="Proteomes" id="UP000292447">
    <property type="component" value="Chromosome II"/>
</dbReference>
<sequence length="696" mass="79164">MFESDRAEKLAGLENAAPRRQSMGFDTIWSTQPPRDQRQFSLDALTPVCDSPARPPTTPMPQIDKRNVHPGRLDLASCEGSVITVAGQFRDPYPAGLGLLDSYGNTMRNADRYDNYAATMPQAHSSGQHQNPYWQNGPDSALSGNSPLHYALPQMNFPSTPNFSSQNVLPQFQHMINEAPYTGHGSMSQSFSNPLASQPVFPEKHGLHYSIGRSPSRYAELPGFIDDSGPGKCGNRDEIDYTPLENFQRLQINAEPPSTKSQTARHDLSAHMRRHSFNDSFREKEADSFCTGRAETTDLGRISARVGQYFNRDPHERVKIDYACICARLEKERELLAPQFGLPDFDFDEYLTTCRLVLVSFKAGRLDVFYVPPEPRELLFLQAEDLVIVEADRGKDLGKIVRANISWEEARVLKMLLYLEKHSVFSEKATRDFQLRTLQPHDSRPGNNNYNYIRALDSPEEVLGLASQSEIGQILTKRQDEERACRVSLETIADVISANCRSDGYKESSYLKCDELKQMEIIDAEYQFDRKKLTLYYSSQRRLDFRGLVRELFQVFKTRIWMCAVLGIPYKLNRTAVDRRHSQAGRSDSIRGKPMYPRERSLSRISMTPRVQSLQQAQPQYSPEIANVRPMFQRNTTQEYVGKSVVASINGGTSKGESRDNRYMNESRVPRNEQKTAESDGDEKYVMKSLVDTLNH</sequence>
<dbReference type="AlphaFoldDB" id="A0A4P6XP13"/>
<gene>
    <name evidence="3" type="primary">MPUL0B09700</name>
    <name evidence="3" type="ORF">METSCH_B09700</name>
</gene>
<feature type="compositionally biased region" description="Basic and acidic residues" evidence="1">
    <location>
        <begin position="1"/>
        <end position="11"/>
    </location>
</feature>
<dbReference type="InterPro" id="IPR047767">
    <property type="entry name" value="PSP1-like"/>
</dbReference>
<feature type="region of interest" description="Disordered" evidence="1">
    <location>
        <begin position="1"/>
        <end position="35"/>
    </location>
</feature>
<name>A0A4P6XP13_9ASCO</name>
<accession>A0A4P6XP13</accession>
<dbReference type="EMBL" id="CP034457">
    <property type="protein sequence ID" value="QBM87758.1"/>
    <property type="molecule type" value="Genomic_DNA"/>
</dbReference>
<dbReference type="PANTHER" id="PTHR43830">
    <property type="entry name" value="PROTEIN PSP1"/>
    <property type="match status" value="1"/>
</dbReference>